<dbReference type="InterPro" id="IPR001917">
    <property type="entry name" value="Aminotrans_II_pyridoxalP_BS"/>
</dbReference>
<evidence type="ECO:0000256" key="1">
    <source>
        <dbReference type="ARBA" id="ARBA00001933"/>
    </source>
</evidence>
<gene>
    <name evidence="10" type="ORF">CTOB1V02_LOCUS2402</name>
</gene>
<dbReference type="InterPro" id="IPR015421">
    <property type="entry name" value="PyrdxlP-dep_Trfase_major"/>
</dbReference>
<feature type="domain" description="Aminotransferase class I/classII large" evidence="9">
    <location>
        <begin position="125"/>
        <end position="485"/>
    </location>
</feature>
<dbReference type="GO" id="GO:0030170">
    <property type="term" value="F:pyridoxal phosphate binding"/>
    <property type="evidence" value="ECO:0007669"/>
    <property type="project" value="InterPro"/>
</dbReference>
<evidence type="ECO:0000256" key="4">
    <source>
        <dbReference type="ARBA" id="ARBA00022679"/>
    </source>
</evidence>
<dbReference type="OrthoDB" id="65434at2759"/>
<evidence type="ECO:0000256" key="3">
    <source>
        <dbReference type="ARBA" id="ARBA00013220"/>
    </source>
</evidence>
<accession>A0A7R8ZHG0</accession>
<dbReference type="EMBL" id="OB660370">
    <property type="protein sequence ID" value="CAD7224444.1"/>
    <property type="molecule type" value="Genomic_DNA"/>
</dbReference>
<dbReference type="InterPro" id="IPR015424">
    <property type="entry name" value="PyrdxlP-dep_Trfase"/>
</dbReference>
<evidence type="ECO:0000256" key="8">
    <source>
        <dbReference type="RuleBase" id="RU003693"/>
    </source>
</evidence>
<dbReference type="GO" id="GO:0046512">
    <property type="term" value="P:sphingosine biosynthetic process"/>
    <property type="evidence" value="ECO:0007669"/>
    <property type="project" value="TreeGrafter"/>
</dbReference>
<comment type="cofactor">
    <cofactor evidence="1 8">
        <name>pyridoxal 5'-phosphate</name>
        <dbReference type="ChEBI" id="CHEBI:597326"/>
    </cofactor>
</comment>
<evidence type="ECO:0000256" key="7">
    <source>
        <dbReference type="ARBA" id="ARBA00048528"/>
    </source>
</evidence>
<dbReference type="Pfam" id="PF00155">
    <property type="entry name" value="Aminotran_1_2"/>
    <property type="match status" value="1"/>
</dbReference>
<dbReference type="SUPFAM" id="SSF53383">
    <property type="entry name" value="PLP-dependent transferases"/>
    <property type="match status" value="1"/>
</dbReference>
<dbReference type="PROSITE" id="PS00599">
    <property type="entry name" value="AA_TRANSFER_CLASS_2"/>
    <property type="match status" value="1"/>
</dbReference>
<evidence type="ECO:0000256" key="6">
    <source>
        <dbReference type="ARBA" id="ARBA00023315"/>
    </source>
</evidence>
<keyword evidence="5 8" id="KW-0663">Pyridoxal phosphate</keyword>
<keyword evidence="4" id="KW-0808">Transferase</keyword>
<name>A0A7R8ZHG0_9CRUS</name>
<evidence type="ECO:0000256" key="2">
    <source>
        <dbReference type="ARBA" id="ARBA00008392"/>
    </source>
</evidence>
<evidence type="ECO:0000259" key="9">
    <source>
        <dbReference type="Pfam" id="PF00155"/>
    </source>
</evidence>
<protein>
    <recommendedName>
        <fullName evidence="3">serine C-palmitoyltransferase</fullName>
        <ecNumber evidence="3">2.3.1.50</ecNumber>
    </recommendedName>
</protein>
<evidence type="ECO:0000313" key="10">
    <source>
        <dbReference type="EMBL" id="CAD7224444.1"/>
    </source>
</evidence>
<dbReference type="PANTHER" id="PTHR13693">
    <property type="entry name" value="CLASS II AMINOTRANSFERASE/8-AMINO-7-OXONONANOATE SYNTHASE"/>
    <property type="match status" value="1"/>
</dbReference>
<dbReference type="GO" id="GO:0046513">
    <property type="term" value="P:ceramide biosynthetic process"/>
    <property type="evidence" value="ECO:0007669"/>
    <property type="project" value="TreeGrafter"/>
</dbReference>
<sequence>MIPKARMGIWEKPMDCRESPVPEPSLTAAFFSYVTFSTLVIFGLSRDALLALGILRRRESLDPRRKEGYVQLYQCFQAFFTRNAYRLVRDCWNRPIVGVPGVHVTLKDRETYDNGLTFQFTGTTKKCINMGSYNYLGFAETQGLCHEASKESIQKYGVGMTSVRRELGDTRQLSELEEVVAEYLGTEAAMTFGMGFATNSLNIPGLVKKGDLVISDECNHSSLVLGMRLSGCTVYIFKHNDMKDLENVLRRSRIFGDARTRRPWKKILIVVEGIYSMEGSIVNLPEIMRLKQKYKAYLYLDEAHSIGAIGPNGKGVVDYFGLDVRDVDIMMGTFSKSFGASGGYIAGSKALINHLKTVSHGWCYATAMSPPVAQQIISAIRIILGKDLPGEGRRRIGQLLANARYLRQRLKQNGFSIIGDNDSPVVPLMFHAFHEISLFSRKMKELGIATVVVGFPATKLFEQRARFCCSASHTKEMLDQTIEAIIQTADFIGMKRNKTPEASSKPVPYILNNNDIHFSSYEA</sequence>
<dbReference type="EC" id="2.3.1.50" evidence="3"/>
<dbReference type="Gene3D" id="3.90.1150.10">
    <property type="entry name" value="Aspartate Aminotransferase, domain 1"/>
    <property type="match status" value="1"/>
</dbReference>
<evidence type="ECO:0000256" key="5">
    <source>
        <dbReference type="ARBA" id="ARBA00022898"/>
    </source>
</evidence>
<keyword evidence="6" id="KW-0012">Acyltransferase</keyword>
<dbReference type="Gene3D" id="3.40.640.10">
    <property type="entry name" value="Type I PLP-dependent aspartate aminotransferase-like (Major domain)"/>
    <property type="match status" value="1"/>
</dbReference>
<dbReference type="AlphaFoldDB" id="A0A7R8ZHG0"/>
<dbReference type="GO" id="GO:0017059">
    <property type="term" value="C:serine palmitoyltransferase complex"/>
    <property type="evidence" value="ECO:0007669"/>
    <property type="project" value="TreeGrafter"/>
</dbReference>
<dbReference type="CDD" id="cd06454">
    <property type="entry name" value="KBL_like"/>
    <property type="match status" value="1"/>
</dbReference>
<reference evidence="10" key="1">
    <citation type="submission" date="2020-11" db="EMBL/GenBank/DDBJ databases">
        <authorList>
            <person name="Tran Van P."/>
        </authorList>
    </citation>
    <scope>NUCLEOTIDE SEQUENCE</scope>
</reference>
<dbReference type="InterPro" id="IPR050087">
    <property type="entry name" value="AON_synthase_class-II"/>
</dbReference>
<dbReference type="InterPro" id="IPR015422">
    <property type="entry name" value="PyrdxlP-dep_Trfase_small"/>
</dbReference>
<dbReference type="GO" id="GO:0016020">
    <property type="term" value="C:membrane"/>
    <property type="evidence" value="ECO:0007669"/>
    <property type="project" value="GOC"/>
</dbReference>
<dbReference type="PANTHER" id="PTHR13693:SF3">
    <property type="entry name" value="LD36009P"/>
    <property type="match status" value="1"/>
</dbReference>
<dbReference type="GO" id="GO:0004758">
    <property type="term" value="F:serine C-palmitoyltransferase activity"/>
    <property type="evidence" value="ECO:0007669"/>
    <property type="project" value="UniProtKB-EC"/>
</dbReference>
<comment type="catalytic activity">
    <reaction evidence="7">
        <text>L-serine + hexadecanoyl-CoA + H(+) = 3-oxosphinganine + CO2 + CoA</text>
        <dbReference type="Rhea" id="RHEA:14761"/>
        <dbReference type="ChEBI" id="CHEBI:15378"/>
        <dbReference type="ChEBI" id="CHEBI:16526"/>
        <dbReference type="ChEBI" id="CHEBI:33384"/>
        <dbReference type="ChEBI" id="CHEBI:57287"/>
        <dbReference type="ChEBI" id="CHEBI:57379"/>
        <dbReference type="ChEBI" id="CHEBI:58299"/>
        <dbReference type="EC" id="2.3.1.50"/>
    </reaction>
</comment>
<dbReference type="InterPro" id="IPR004839">
    <property type="entry name" value="Aminotransferase_I/II_large"/>
</dbReference>
<proteinExistence type="inferred from homology"/>
<organism evidence="10">
    <name type="scientific">Cyprideis torosa</name>
    <dbReference type="NCBI Taxonomy" id="163714"/>
    <lineage>
        <taxon>Eukaryota</taxon>
        <taxon>Metazoa</taxon>
        <taxon>Ecdysozoa</taxon>
        <taxon>Arthropoda</taxon>
        <taxon>Crustacea</taxon>
        <taxon>Oligostraca</taxon>
        <taxon>Ostracoda</taxon>
        <taxon>Podocopa</taxon>
        <taxon>Podocopida</taxon>
        <taxon>Cytherocopina</taxon>
        <taxon>Cytheroidea</taxon>
        <taxon>Cytherideidae</taxon>
        <taxon>Cyprideis</taxon>
    </lineage>
</organism>
<comment type="similarity">
    <text evidence="2 8">Belongs to the class-II pyridoxal-phosphate-dependent aminotransferase family.</text>
</comment>